<keyword evidence="4" id="KW-1133">Transmembrane helix</keyword>
<keyword evidence="7" id="KW-1185">Reference proteome</keyword>
<evidence type="ECO:0000256" key="2">
    <source>
        <dbReference type="ARBA" id="ARBA00005335"/>
    </source>
</evidence>
<sequence length="87" mass="10037">MFVHSWRMVKPLPAAQYDTVPVKVTSFDWAPGIFTTLDRPTVNLTDQQRLLSKSSYSGECNMIWRVPLFLFIKLALKARVLILGRVR</sequence>
<organism evidence="6 7">
    <name type="scientific">Serendipita indica (strain DSM 11827)</name>
    <name type="common">Root endophyte fungus</name>
    <name type="synonym">Piriformospora indica</name>
    <dbReference type="NCBI Taxonomy" id="1109443"/>
    <lineage>
        <taxon>Eukaryota</taxon>
        <taxon>Fungi</taxon>
        <taxon>Dikarya</taxon>
        <taxon>Basidiomycota</taxon>
        <taxon>Agaricomycotina</taxon>
        <taxon>Agaricomycetes</taxon>
        <taxon>Sebacinales</taxon>
        <taxon>Serendipitaceae</taxon>
        <taxon>Serendipita</taxon>
    </lineage>
</organism>
<dbReference type="GO" id="GO:0016020">
    <property type="term" value="C:membrane"/>
    <property type="evidence" value="ECO:0007669"/>
    <property type="project" value="UniProtKB-SubCell"/>
</dbReference>
<dbReference type="HOGENOM" id="CLU_2484141_0_0_1"/>
<dbReference type="Pfam" id="PF05255">
    <property type="entry name" value="UPF0220"/>
    <property type="match status" value="1"/>
</dbReference>
<dbReference type="InterPro" id="IPR007919">
    <property type="entry name" value="UPF0220"/>
</dbReference>
<evidence type="ECO:0000313" key="7">
    <source>
        <dbReference type="Proteomes" id="UP000007148"/>
    </source>
</evidence>
<reference evidence="6 7" key="1">
    <citation type="journal article" date="2011" name="PLoS Pathog.">
        <title>Endophytic Life Strategies Decoded by Genome and Transcriptome Analyses of the Mutualistic Root Symbiont Piriformospora indica.</title>
        <authorList>
            <person name="Zuccaro A."/>
            <person name="Lahrmann U."/>
            <person name="Guldener U."/>
            <person name="Langen G."/>
            <person name="Pfiffi S."/>
            <person name="Biedenkopf D."/>
            <person name="Wong P."/>
            <person name="Samans B."/>
            <person name="Grimm C."/>
            <person name="Basiewicz M."/>
            <person name="Murat C."/>
            <person name="Martin F."/>
            <person name="Kogel K.H."/>
        </authorList>
    </citation>
    <scope>NUCLEOTIDE SEQUENCE [LARGE SCALE GENOMIC DNA]</scope>
    <source>
        <strain evidence="6 7">DSM 11827</strain>
    </source>
</reference>
<evidence type="ECO:0000313" key="6">
    <source>
        <dbReference type="EMBL" id="CCA71945.1"/>
    </source>
</evidence>
<protein>
    <submittedName>
        <fullName evidence="6">Uncharacterized protein</fullName>
    </submittedName>
</protein>
<evidence type="ECO:0000256" key="1">
    <source>
        <dbReference type="ARBA" id="ARBA00004141"/>
    </source>
</evidence>
<comment type="caution">
    <text evidence="6">The sequence shown here is derived from an EMBL/GenBank/DDBJ whole genome shotgun (WGS) entry which is preliminary data.</text>
</comment>
<keyword evidence="3" id="KW-0812">Transmembrane</keyword>
<name>G4TKV2_SERID</name>
<accession>G4TKV2</accession>
<dbReference type="InParanoid" id="G4TKV2"/>
<dbReference type="Proteomes" id="UP000007148">
    <property type="component" value="Unassembled WGS sequence"/>
</dbReference>
<gene>
    <name evidence="6" type="ORF">PIIN_05880</name>
</gene>
<evidence type="ECO:0000256" key="3">
    <source>
        <dbReference type="ARBA" id="ARBA00022692"/>
    </source>
</evidence>
<dbReference type="EMBL" id="CAFZ01000141">
    <property type="protein sequence ID" value="CCA71945.1"/>
    <property type="molecule type" value="Genomic_DNA"/>
</dbReference>
<evidence type="ECO:0000256" key="5">
    <source>
        <dbReference type="ARBA" id="ARBA00023136"/>
    </source>
</evidence>
<comment type="subcellular location">
    <subcellularLocation>
        <location evidence="1">Membrane</location>
        <topology evidence="1">Multi-pass membrane protein</topology>
    </subcellularLocation>
</comment>
<comment type="similarity">
    <text evidence="2">Belongs to the UPF0220 family.</text>
</comment>
<evidence type="ECO:0000256" key="4">
    <source>
        <dbReference type="ARBA" id="ARBA00022989"/>
    </source>
</evidence>
<keyword evidence="5" id="KW-0472">Membrane</keyword>
<dbReference type="AlphaFoldDB" id="G4TKV2"/>
<proteinExistence type="inferred from homology"/>